<keyword evidence="2" id="KW-0378">Hydrolase</keyword>
<evidence type="ECO:0000313" key="3">
    <source>
        <dbReference type="Proteomes" id="UP000293719"/>
    </source>
</evidence>
<dbReference type="SUPFAM" id="SSF46894">
    <property type="entry name" value="C-terminal effector domain of the bipartite response regulators"/>
    <property type="match status" value="1"/>
</dbReference>
<dbReference type="InterPro" id="IPR050266">
    <property type="entry name" value="AB_hydrolase_sf"/>
</dbReference>
<dbReference type="GO" id="GO:0006355">
    <property type="term" value="P:regulation of DNA-templated transcription"/>
    <property type="evidence" value="ECO:0007669"/>
    <property type="project" value="InterPro"/>
</dbReference>
<dbReference type="InterPro" id="IPR016032">
    <property type="entry name" value="Sig_transdc_resp-reg_C-effctor"/>
</dbReference>
<dbReference type="AlphaFoldDB" id="A0A4P6V1W6"/>
<organism evidence="2 3">
    <name type="scientific">Roseitalea porphyridii</name>
    <dbReference type="NCBI Taxonomy" id="1852022"/>
    <lineage>
        <taxon>Bacteria</taxon>
        <taxon>Pseudomonadati</taxon>
        <taxon>Pseudomonadota</taxon>
        <taxon>Alphaproteobacteria</taxon>
        <taxon>Hyphomicrobiales</taxon>
        <taxon>Ahrensiaceae</taxon>
        <taxon>Roseitalea</taxon>
    </lineage>
</organism>
<accession>A0A4P6V1W6</accession>
<dbReference type="GeneID" id="90767076"/>
<dbReference type="PANTHER" id="PTHR43798">
    <property type="entry name" value="MONOACYLGLYCEROL LIPASE"/>
    <property type="match status" value="1"/>
</dbReference>
<reference evidence="2 3" key="1">
    <citation type="journal article" date="2017" name="Int. J. Syst. Evol. Microbiol.">
        <title>Roseitalea porphyridii gen. nov., sp. nov., isolated from a red alga, and reclassification of Hoeflea suaedae Chung et al. 2013 as Pseudohoeflea suaedae gen. nov., comb. nov.</title>
        <authorList>
            <person name="Hyeon J.W."/>
            <person name="Jeong S.E."/>
            <person name="Baek K."/>
            <person name="Jeon C.O."/>
        </authorList>
    </citation>
    <scope>NUCLEOTIDE SEQUENCE [LARGE SCALE GENOMIC DNA]</scope>
    <source>
        <strain evidence="2 3">MA7-20</strain>
    </source>
</reference>
<dbReference type="InterPro" id="IPR000792">
    <property type="entry name" value="Tscrpt_reg_LuxR_C"/>
</dbReference>
<dbReference type="InterPro" id="IPR029058">
    <property type="entry name" value="AB_hydrolase_fold"/>
</dbReference>
<feature type="domain" description="HTH luxR-type" evidence="1">
    <location>
        <begin position="206"/>
        <end position="263"/>
    </location>
</feature>
<dbReference type="InterPro" id="IPR036388">
    <property type="entry name" value="WH-like_DNA-bd_sf"/>
</dbReference>
<dbReference type="Gene3D" id="1.10.10.10">
    <property type="entry name" value="Winged helix-like DNA-binding domain superfamily/Winged helix DNA-binding domain"/>
    <property type="match status" value="1"/>
</dbReference>
<dbReference type="Gene3D" id="3.40.50.1820">
    <property type="entry name" value="alpha/beta hydrolase"/>
    <property type="match status" value="1"/>
</dbReference>
<dbReference type="EMBL" id="CP036532">
    <property type="protein sequence ID" value="QBK30400.1"/>
    <property type="molecule type" value="Genomic_DNA"/>
</dbReference>
<dbReference type="Pfam" id="PF00561">
    <property type="entry name" value="Abhydrolase_1"/>
    <property type="match status" value="1"/>
</dbReference>
<evidence type="ECO:0000259" key="1">
    <source>
        <dbReference type="SMART" id="SM00421"/>
    </source>
</evidence>
<dbReference type="OrthoDB" id="9780765at2"/>
<dbReference type="GO" id="GO:0016787">
    <property type="term" value="F:hydrolase activity"/>
    <property type="evidence" value="ECO:0007669"/>
    <property type="project" value="UniProtKB-KW"/>
</dbReference>
<name>A0A4P6V1W6_9HYPH</name>
<dbReference type="KEGG" id="rpod:E0E05_07190"/>
<gene>
    <name evidence="2" type="ORF">E0E05_07190</name>
</gene>
<dbReference type="SUPFAM" id="SSF53474">
    <property type="entry name" value="alpha/beta-Hydrolases"/>
    <property type="match status" value="1"/>
</dbReference>
<evidence type="ECO:0000313" key="2">
    <source>
        <dbReference type="EMBL" id="QBK30400.1"/>
    </source>
</evidence>
<dbReference type="Proteomes" id="UP000293719">
    <property type="component" value="Chromosome"/>
</dbReference>
<dbReference type="CDD" id="cd06170">
    <property type="entry name" value="LuxR_C_like"/>
    <property type="match status" value="1"/>
</dbReference>
<protein>
    <submittedName>
        <fullName evidence="2">Alpha/beta fold hydrolase</fullName>
    </submittedName>
</protein>
<proteinExistence type="predicted"/>
<dbReference type="InterPro" id="IPR000073">
    <property type="entry name" value="AB_hydrolase_1"/>
</dbReference>
<dbReference type="RefSeq" id="WP_131616097.1">
    <property type="nucleotide sequence ID" value="NZ_CP036532.1"/>
</dbReference>
<keyword evidence="3" id="KW-1185">Reference proteome</keyword>
<dbReference type="GO" id="GO:0003677">
    <property type="term" value="F:DNA binding"/>
    <property type="evidence" value="ECO:0007669"/>
    <property type="project" value="InterPro"/>
</dbReference>
<sequence length="576" mass="63492">MSDKNTPQIAPEPELLEAVYRTAVTPDSYDTLMARWQQHIEKAVEELGAEREREPEGDDLIEVGGAMPHFETSFQILEALGREREHPGGSQVFATGKPKFMLDPEGRVVWFNGIAARDLKVAKGMAVSALPVGAQGAQLIENALSELTDPQLEPRPFIVAFESGTMERSIHMLVTVMGDQPKNRTLMFDQADVRWTDQAGKVISDAFGLSASEAEITGMLVEGRDLNDIAEIRGRTVATVRTQLKSILKKTHTHSQNELLRLCTVLSAHMPANVNRRRIGAEVVRFHVLPCGRSIPYHTFGPEDGKPVVFLHGMLDGVQVTDQIQALLNEHGLRLIGPERPFFGSAEGPHVPTKHAMTAFADDLHDMIETLGLDRFVVVGHMAGAVPAHALAGRFGDRVAAIVAVAGGLPIVSADQFKVMSPRQRMVAYTARYTPSALPFLLRAGIRQLDHGGAKKFMDALYVASQPDQQACARGEIFNIVSGGYRYAIAQGHRAFEIDSYHVVRDWSHLIDGTDRPIHLIHGAHDPVVRIETVRAFARRYHSRAVLHEHPEAGQLVYYAEPDFVLPIIAGLFDED</sequence>
<dbReference type="SMART" id="SM00421">
    <property type="entry name" value="HTH_LUXR"/>
    <property type="match status" value="1"/>
</dbReference>